<dbReference type="OrthoDB" id="3041441at2759"/>
<gene>
    <name evidence="1" type="ORF">CY34DRAFT_643572</name>
</gene>
<dbReference type="AlphaFoldDB" id="A0A0D0AR41"/>
<proteinExistence type="predicted"/>
<reference evidence="1 2" key="1">
    <citation type="submission" date="2014-04" db="EMBL/GenBank/DDBJ databases">
        <authorList>
            <consortium name="DOE Joint Genome Institute"/>
            <person name="Kuo A."/>
            <person name="Ruytinx J."/>
            <person name="Rineau F."/>
            <person name="Colpaert J."/>
            <person name="Kohler A."/>
            <person name="Nagy L.G."/>
            <person name="Floudas D."/>
            <person name="Copeland A."/>
            <person name="Barry K.W."/>
            <person name="Cichocki N."/>
            <person name="Veneault-Fourrey C."/>
            <person name="LaButti K."/>
            <person name="Lindquist E.A."/>
            <person name="Lipzen A."/>
            <person name="Lundell T."/>
            <person name="Morin E."/>
            <person name="Murat C."/>
            <person name="Sun H."/>
            <person name="Tunlid A."/>
            <person name="Henrissat B."/>
            <person name="Grigoriev I.V."/>
            <person name="Hibbett D.S."/>
            <person name="Martin F."/>
            <person name="Nordberg H.P."/>
            <person name="Cantor M.N."/>
            <person name="Hua S.X."/>
        </authorList>
    </citation>
    <scope>NUCLEOTIDE SEQUENCE [LARGE SCALE GENOMIC DNA]</scope>
    <source>
        <strain evidence="1 2">UH-Slu-Lm8-n1</strain>
    </source>
</reference>
<protein>
    <submittedName>
        <fullName evidence="1">Uncharacterized protein</fullName>
    </submittedName>
</protein>
<sequence>MMLRVPYLVPLTFKQIIYFVEVTMSPWTMTPPDGFVRSHDGRGSLWISTHLCQMHYDTLKYSDPPWYSFSLLVLVDFPHRAFLILINTLATETPFQRHNTSPLRTASKMHSTVNSTVPRALLVSEILSNIIGYINADVDKRAVREWSGSYVIPSGPTLFALALTCRAFSEQALDALWEFLIGFELLMRCAGIIEARGQGLQEKDYPIISSFSPKKHHSHIS</sequence>
<dbReference type="EMBL" id="KN835754">
    <property type="protein sequence ID" value="KIK34433.1"/>
    <property type="molecule type" value="Genomic_DNA"/>
</dbReference>
<dbReference type="Proteomes" id="UP000054485">
    <property type="component" value="Unassembled WGS sequence"/>
</dbReference>
<reference evidence="2" key="2">
    <citation type="submission" date="2015-01" db="EMBL/GenBank/DDBJ databases">
        <title>Evolutionary Origins and Diversification of the Mycorrhizal Mutualists.</title>
        <authorList>
            <consortium name="DOE Joint Genome Institute"/>
            <consortium name="Mycorrhizal Genomics Consortium"/>
            <person name="Kohler A."/>
            <person name="Kuo A."/>
            <person name="Nagy L.G."/>
            <person name="Floudas D."/>
            <person name="Copeland A."/>
            <person name="Barry K.W."/>
            <person name="Cichocki N."/>
            <person name="Veneault-Fourrey C."/>
            <person name="LaButti K."/>
            <person name="Lindquist E.A."/>
            <person name="Lipzen A."/>
            <person name="Lundell T."/>
            <person name="Morin E."/>
            <person name="Murat C."/>
            <person name="Riley R."/>
            <person name="Ohm R."/>
            <person name="Sun H."/>
            <person name="Tunlid A."/>
            <person name="Henrissat B."/>
            <person name="Grigoriev I.V."/>
            <person name="Hibbett D.S."/>
            <person name="Martin F."/>
        </authorList>
    </citation>
    <scope>NUCLEOTIDE SEQUENCE [LARGE SCALE GENOMIC DNA]</scope>
    <source>
        <strain evidence="2">UH-Slu-Lm8-n1</strain>
    </source>
</reference>
<name>A0A0D0AR41_9AGAM</name>
<dbReference type="InParanoid" id="A0A0D0AR41"/>
<keyword evidence="2" id="KW-1185">Reference proteome</keyword>
<dbReference type="HOGENOM" id="CLU_1251410_0_0_1"/>
<organism evidence="1 2">
    <name type="scientific">Suillus luteus UH-Slu-Lm8-n1</name>
    <dbReference type="NCBI Taxonomy" id="930992"/>
    <lineage>
        <taxon>Eukaryota</taxon>
        <taxon>Fungi</taxon>
        <taxon>Dikarya</taxon>
        <taxon>Basidiomycota</taxon>
        <taxon>Agaricomycotina</taxon>
        <taxon>Agaricomycetes</taxon>
        <taxon>Agaricomycetidae</taxon>
        <taxon>Boletales</taxon>
        <taxon>Suillineae</taxon>
        <taxon>Suillaceae</taxon>
        <taxon>Suillus</taxon>
    </lineage>
</organism>
<evidence type="ECO:0000313" key="2">
    <source>
        <dbReference type="Proteomes" id="UP000054485"/>
    </source>
</evidence>
<accession>A0A0D0AR41</accession>
<evidence type="ECO:0000313" key="1">
    <source>
        <dbReference type="EMBL" id="KIK34433.1"/>
    </source>
</evidence>